<dbReference type="Pfam" id="PF00583">
    <property type="entry name" value="Acetyltransf_1"/>
    <property type="match status" value="1"/>
</dbReference>
<keyword evidence="2" id="KW-0012">Acyltransferase</keyword>
<dbReference type="InterPro" id="IPR016181">
    <property type="entry name" value="Acyl_CoA_acyltransferase"/>
</dbReference>
<proteinExistence type="predicted"/>
<dbReference type="Proteomes" id="UP000007590">
    <property type="component" value="Chromosome"/>
</dbReference>
<keyword evidence="5" id="KW-1185">Reference proteome</keyword>
<dbReference type="PANTHER" id="PTHR43877">
    <property type="entry name" value="AMINOALKYLPHOSPHONATE N-ACETYLTRANSFERASE-RELATED-RELATED"/>
    <property type="match status" value="1"/>
</dbReference>
<evidence type="ECO:0000256" key="2">
    <source>
        <dbReference type="ARBA" id="ARBA00023315"/>
    </source>
</evidence>
<gene>
    <name evidence="4" type="ordered locus">Solca_4000</name>
</gene>
<dbReference type="KEGG" id="scn:Solca_4000"/>
<evidence type="ECO:0000313" key="5">
    <source>
        <dbReference type="Proteomes" id="UP000007590"/>
    </source>
</evidence>
<dbReference type="eggNOG" id="COG0456">
    <property type="taxonomic scope" value="Bacteria"/>
</dbReference>
<dbReference type="HOGENOM" id="CLU_013985_34_9_10"/>
<sequence length="149" mass="17427">MVIRRIESAEYKIVVPLFNKYRVFYEQPSDIDRADRFIKERMENNESVIFVAFDGDDPVGFTQLYPSFSSVRTIRNYILNDLYVDEFNRKGGVGRSLIHAAIAFARQHHAKVLTLETAVDNYNAQQLYEKIGFERQSESDGFYLYAYTL</sequence>
<dbReference type="RefSeq" id="WP_014682216.1">
    <property type="nucleotide sequence ID" value="NC_017770.1"/>
</dbReference>
<dbReference type="EMBL" id="CP003349">
    <property type="protein sequence ID" value="AFD08993.1"/>
    <property type="molecule type" value="Genomic_DNA"/>
</dbReference>
<dbReference type="AlphaFoldDB" id="H8KMK2"/>
<dbReference type="InterPro" id="IPR050832">
    <property type="entry name" value="Bact_Acetyltransf"/>
</dbReference>
<evidence type="ECO:0000256" key="1">
    <source>
        <dbReference type="ARBA" id="ARBA00022679"/>
    </source>
</evidence>
<accession>H8KMK2</accession>
<dbReference type="InterPro" id="IPR000182">
    <property type="entry name" value="GNAT_dom"/>
</dbReference>
<protein>
    <submittedName>
        <fullName evidence="4">Acetyltransferase</fullName>
    </submittedName>
</protein>
<evidence type="ECO:0000259" key="3">
    <source>
        <dbReference type="PROSITE" id="PS51186"/>
    </source>
</evidence>
<dbReference type="GO" id="GO:0016747">
    <property type="term" value="F:acyltransferase activity, transferring groups other than amino-acyl groups"/>
    <property type="evidence" value="ECO:0007669"/>
    <property type="project" value="InterPro"/>
</dbReference>
<dbReference type="OrthoDB" id="9792929at2"/>
<organism evidence="4 5">
    <name type="scientific">Solitalea canadensis (strain ATCC 29591 / DSM 3403 / JCM 21819 / LMG 8368 / NBRC 15130 / NCIMB 12057 / USAM 9D)</name>
    <name type="common">Flexibacter canadensis</name>
    <dbReference type="NCBI Taxonomy" id="929556"/>
    <lineage>
        <taxon>Bacteria</taxon>
        <taxon>Pseudomonadati</taxon>
        <taxon>Bacteroidota</taxon>
        <taxon>Sphingobacteriia</taxon>
        <taxon>Sphingobacteriales</taxon>
        <taxon>Sphingobacteriaceae</taxon>
        <taxon>Solitalea</taxon>
    </lineage>
</organism>
<dbReference type="SUPFAM" id="SSF55729">
    <property type="entry name" value="Acyl-CoA N-acyltransferases (Nat)"/>
    <property type="match status" value="1"/>
</dbReference>
<dbReference type="Gene3D" id="3.40.630.30">
    <property type="match status" value="1"/>
</dbReference>
<dbReference type="PROSITE" id="PS51186">
    <property type="entry name" value="GNAT"/>
    <property type="match status" value="1"/>
</dbReference>
<dbReference type="PANTHER" id="PTHR43877:SF2">
    <property type="entry name" value="AMINOALKYLPHOSPHONATE N-ACETYLTRANSFERASE-RELATED"/>
    <property type="match status" value="1"/>
</dbReference>
<dbReference type="CDD" id="cd04301">
    <property type="entry name" value="NAT_SF"/>
    <property type="match status" value="1"/>
</dbReference>
<reference evidence="4" key="1">
    <citation type="submission" date="2012-02" db="EMBL/GenBank/DDBJ databases">
        <title>The complete genome of Solitalea canadensis DSM 3403.</title>
        <authorList>
            <consortium name="US DOE Joint Genome Institute (JGI-PGF)"/>
            <person name="Lucas S."/>
            <person name="Copeland A."/>
            <person name="Lapidus A."/>
            <person name="Glavina del Rio T."/>
            <person name="Dalin E."/>
            <person name="Tice H."/>
            <person name="Bruce D."/>
            <person name="Goodwin L."/>
            <person name="Pitluck S."/>
            <person name="Peters L."/>
            <person name="Ovchinnikova G."/>
            <person name="Lu M."/>
            <person name="Kyrpides N."/>
            <person name="Mavromatis K."/>
            <person name="Ivanova N."/>
            <person name="Brettin T."/>
            <person name="Detter J.C."/>
            <person name="Han C."/>
            <person name="Larimer F."/>
            <person name="Land M."/>
            <person name="Hauser L."/>
            <person name="Markowitz V."/>
            <person name="Cheng J.-F."/>
            <person name="Hugenholtz P."/>
            <person name="Woyke T."/>
            <person name="Wu D."/>
            <person name="Spring S."/>
            <person name="Schroeder M."/>
            <person name="Kopitz M."/>
            <person name="Brambilla E."/>
            <person name="Klenk H.-P."/>
            <person name="Eisen J.A."/>
        </authorList>
    </citation>
    <scope>NUCLEOTIDE SEQUENCE</scope>
    <source>
        <strain evidence="4">DSM 3403</strain>
    </source>
</reference>
<feature type="domain" description="N-acetyltransferase" evidence="3">
    <location>
        <begin position="1"/>
        <end position="149"/>
    </location>
</feature>
<evidence type="ECO:0000313" key="4">
    <source>
        <dbReference type="EMBL" id="AFD08993.1"/>
    </source>
</evidence>
<keyword evidence="1 4" id="KW-0808">Transferase</keyword>
<name>H8KMK2_SOLCM</name>